<proteinExistence type="predicted"/>
<sequence>MLICGCSQHAATKGKPGARCGVRDTHGGGEICSPRANLTLPNSAATSQTHPGRTSLRTPTRIFVQQHRGCARRLQQLHRLRRGVMHVSGRSYCLTITSCRPNPSFVLHQRTLYYTIRPSGVGAAHWRLVFCYHAFLTTHDDIRGHLMRGEGTDGESIKRRPMQMGHMIDKKGT</sequence>
<evidence type="ECO:0000313" key="2">
    <source>
        <dbReference type="Proteomes" id="UP001215598"/>
    </source>
</evidence>
<dbReference type="Proteomes" id="UP001215598">
    <property type="component" value="Unassembled WGS sequence"/>
</dbReference>
<accession>A0AAD7HGQ6</accession>
<comment type="caution">
    <text evidence="1">The sequence shown here is derived from an EMBL/GenBank/DDBJ whole genome shotgun (WGS) entry which is preliminary data.</text>
</comment>
<dbReference type="EMBL" id="JARKIB010000243">
    <property type="protein sequence ID" value="KAJ7720178.1"/>
    <property type="molecule type" value="Genomic_DNA"/>
</dbReference>
<protein>
    <submittedName>
        <fullName evidence="1">Uncharacterized protein</fullName>
    </submittedName>
</protein>
<gene>
    <name evidence="1" type="ORF">B0H16DRAFT_390598</name>
</gene>
<reference evidence="1" key="1">
    <citation type="submission" date="2023-03" db="EMBL/GenBank/DDBJ databases">
        <title>Massive genome expansion in bonnet fungi (Mycena s.s.) driven by repeated elements and novel gene families across ecological guilds.</title>
        <authorList>
            <consortium name="Lawrence Berkeley National Laboratory"/>
            <person name="Harder C.B."/>
            <person name="Miyauchi S."/>
            <person name="Viragh M."/>
            <person name="Kuo A."/>
            <person name="Thoen E."/>
            <person name="Andreopoulos B."/>
            <person name="Lu D."/>
            <person name="Skrede I."/>
            <person name="Drula E."/>
            <person name="Henrissat B."/>
            <person name="Morin E."/>
            <person name="Kohler A."/>
            <person name="Barry K."/>
            <person name="LaButti K."/>
            <person name="Morin E."/>
            <person name="Salamov A."/>
            <person name="Lipzen A."/>
            <person name="Mereny Z."/>
            <person name="Hegedus B."/>
            <person name="Baldrian P."/>
            <person name="Stursova M."/>
            <person name="Weitz H."/>
            <person name="Taylor A."/>
            <person name="Grigoriev I.V."/>
            <person name="Nagy L.G."/>
            <person name="Martin F."/>
            <person name="Kauserud H."/>
        </authorList>
    </citation>
    <scope>NUCLEOTIDE SEQUENCE</scope>
    <source>
        <strain evidence="1">CBHHK182m</strain>
    </source>
</reference>
<dbReference type="AlphaFoldDB" id="A0AAD7HGQ6"/>
<evidence type="ECO:0000313" key="1">
    <source>
        <dbReference type="EMBL" id="KAJ7720178.1"/>
    </source>
</evidence>
<keyword evidence="2" id="KW-1185">Reference proteome</keyword>
<name>A0AAD7HGQ6_9AGAR</name>
<organism evidence="1 2">
    <name type="scientific">Mycena metata</name>
    <dbReference type="NCBI Taxonomy" id="1033252"/>
    <lineage>
        <taxon>Eukaryota</taxon>
        <taxon>Fungi</taxon>
        <taxon>Dikarya</taxon>
        <taxon>Basidiomycota</taxon>
        <taxon>Agaricomycotina</taxon>
        <taxon>Agaricomycetes</taxon>
        <taxon>Agaricomycetidae</taxon>
        <taxon>Agaricales</taxon>
        <taxon>Marasmiineae</taxon>
        <taxon>Mycenaceae</taxon>
        <taxon>Mycena</taxon>
    </lineage>
</organism>